<proteinExistence type="predicted"/>
<keyword evidence="2" id="KW-0560">Oxidoreductase</keyword>
<dbReference type="InterPro" id="IPR013108">
    <property type="entry name" value="Amidohydro_3"/>
</dbReference>
<evidence type="ECO:0000313" key="2">
    <source>
        <dbReference type="EMBL" id="KCZ72275.1"/>
    </source>
</evidence>
<dbReference type="PIRSF" id="PIRSF006453">
    <property type="entry name" value="FwdA"/>
    <property type="match status" value="1"/>
</dbReference>
<dbReference type="PANTHER" id="PTHR11647:SF1">
    <property type="entry name" value="COLLAPSIN RESPONSE MEDIATOR PROTEIN"/>
    <property type="match status" value="1"/>
</dbReference>
<comment type="caution">
    <text evidence="2">The sequence shown here is derived from an EMBL/GenBank/DDBJ whole genome shotgun (WGS) entry which is preliminary data.</text>
</comment>
<keyword evidence="3" id="KW-1185">Reference proteome</keyword>
<organism evidence="2 3">
    <name type="scientific">Candidatus Methanoperedens nitratireducens</name>
    <dbReference type="NCBI Taxonomy" id="1392998"/>
    <lineage>
        <taxon>Archaea</taxon>
        <taxon>Methanobacteriati</taxon>
        <taxon>Methanobacteriota</taxon>
        <taxon>Stenosarchaea group</taxon>
        <taxon>Methanomicrobia</taxon>
        <taxon>Methanosarcinales</taxon>
        <taxon>ANME-2 cluster</taxon>
        <taxon>Candidatus Methanoperedentaceae</taxon>
        <taxon>Candidatus Methanoperedens</taxon>
    </lineage>
</organism>
<dbReference type="NCBIfam" id="TIGR03121">
    <property type="entry name" value="one_C_dehyd_A"/>
    <property type="match status" value="1"/>
</dbReference>
<dbReference type="GO" id="GO:0016810">
    <property type="term" value="F:hydrolase activity, acting on carbon-nitrogen (but not peptide) bonds"/>
    <property type="evidence" value="ECO:0007669"/>
    <property type="project" value="InterPro"/>
</dbReference>
<name>A0A062VAA6_9EURY</name>
<dbReference type="SUPFAM" id="SSF51338">
    <property type="entry name" value="Composite domain of metallo-dependent hydrolases"/>
    <property type="match status" value="2"/>
</dbReference>
<dbReference type="CDD" id="cd01304">
    <property type="entry name" value="FMDH_A"/>
    <property type="match status" value="1"/>
</dbReference>
<dbReference type="InterPro" id="IPR050378">
    <property type="entry name" value="Metallo-dep_Hydrolases_sf"/>
</dbReference>
<dbReference type="SUPFAM" id="SSF51556">
    <property type="entry name" value="Metallo-dependent hydrolases"/>
    <property type="match status" value="1"/>
</dbReference>
<feature type="domain" description="Amidohydrolase 3" evidence="1">
    <location>
        <begin position="41"/>
        <end position="500"/>
    </location>
</feature>
<evidence type="ECO:0000259" key="1">
    <source>
        <dbReference type="Pfam" id="PF07969"/>
    </source>
</evidence>
<dbReference type="AlphaFoldDB" id="A0A062VAA6"/>
<dbReference type="InterPro" id="IPR032466">
    <property type="entry name" value="Metal_Hydrolase"/>
</dbReference>
<evidence type="ECO:0000313" key="3">
    <source>
        <dbReference type="Proteomes" id="UP000027153"/>
    </source>
</evidence>
<sequence>MELLIKNGAVYDPINGIKGDKTDISIKNGKIVDKVSSRALVIDAGGRLIMPGGVDAHSHIAGAKVNVGRVMRPEDTRAGIIPRTKITRPYTGYTVPNVYAIGYRYAQMGYTTVFEAAQAIMKARHTHEELEEIPIIDKGALTLFGSNWPTMDYVREKDMDKLAAYVAWGLLASRGFGIKAVNPGGGEMWGFGKNVSGLDDVVPNFDVTPAQIIVSLMKVNEMLGLPHSVHLHCNNLGKPGNYKTTLASMELAKQVKPSKDRQVMHVTHLTFNSWGGTNWGDFESKADEIANFLNNSENVTTDMGQLIFGSATTMTADGPVQYANAKLLHAKWGNGDVELEDASGVVPIFYVKQISIHAIMWAMGLELALLTKDPYKVLLTTDHPNGGPFVNYPEVIALLMSNKKRQEEIKTLNEAVHKRTRIPGIERELDFNDIAIMTRAGSAKVLGLLDTKGHLGAGADADIAIYDIKPDQIDPSVEHAKIKSAFSSAAYTIKGGEVVVKDGQIVATPAGRTFWVDASVPDQHTDIMMKDIRMKFKNYYSINLANYMVEDAYVTHPNVVRAGVIPVTAR</sequence>
<accession>A0A062VAA6</accession>
<gene>
    <name evidence="2" type="ORF">ANME2D_01680</name>
</gene>
<dbReference type="Gene3D" id="2.30.40.10">
    <property type="entry name" value="Urease, subunit C, domain 1"/>
    <property type="match status" value="2"/>
</dbReference>
<dbReference type="Pfam" id="PF07969">
    <property type="entry name" value="Amidohydro_3"/>
    <property type="match status" value="1"/>
</dbReference>
<protein>
    <submittedName>
        <fullName evidence="2">Formylmethanofuran dehydrogenase, subunit A</fullName>
        <ecNumber evidence="2">1.2.99.5</ecNumber>
    </submittedName>
</protein>
<dbReference type="GO" id="GO:0016491">
    <property type="term" value="F:oxidoreductase activity"/>
    <property type="evidence" value="ECO:0007669"/>
    <property type="project" value="UniProtKB-KW"/>
</dbReference>
<reference evidence="2 3" key="1">
    <citation type="journal article" date="2013" name="Nature">
        <title>Anaerobic oxidation of methane coupled to nitrate reduction in a novel archaeal lineage.</title>
        <authorList>
            <person name="Haroon M.F."/>
            <person name="Hu S."/>
            <person name="Shi Y."/>
            <person name="Imelfort M."/>
            <person name="Keller J."/>
            <person name="Hugenholtz P."/>
            <person name="Yuan Z."/>
            <person name="Tyson G.W."/>
        </authorList>
    </citation>
    <scope>NUCLEOTIDE SEQUENCE [LARGE SCALE GENOMIC DNA]</scope>
    <source>
        <strain evidence="2 3">ANME-2d</strain>
    </source>
</reference>
<dbReference type="EC" id="1.2.99.5" evidence="2"/>
<dbReference type="PANTHER" id="PTHR11647">
    <property type="entry name" value="HYDRANTOINASE/DIHYDROPYRIMIDINASE FAMILY MEMBER"/>
    <property type="match status" value="1"/>
</dbReference>
<dbReference type="PATRIC" id="fig|1392998.3.peg.1682"/>
<dbReference type="Gene3D" id="3.20.20.140">
    <property type="entry name" value="Metal-dependent hydrolases"/>
    <property type="match status" value="1"/>
</dbReference>
<dbReference type="Proteomes" id="UP000027153">
    <property type="component" value="Unassembled WGS sequence"/>
</dbReference>
<dbReference type="RefSeq" id="WP_048090376.1">
    <property type="nucleotide sequence ID" value="NZ_JMIY01000003.1"/>
</dbReference>
<dbReference type="InterPro" id="IPR011059">
    <property type="entry name" value="Metal-dep_hydrolase_composite"/>
</dbReference>
<dbReference type="InterPro" id="IPR012027">
    <property type="entry name" value="Formylmethanofuran_DH_asu"/>
</dbReference>
<dbReference type="EMBL" id="JMIY01000003">
    <property type="protein sequence ID" value="KCZ72275.1"/>
    <property type="molecule type" value="Genomic_DNA"/>
</dbReference>